<comment type="function">
    <text evidence="2">Antitoxin component of a type II toxin-antitoxin (TA) system.</text>
</comment>
<accession>A0A1J5NIA6</accession>
<evidence type="ECO:0000256" key="1">
    <source>
        <dbReference type="ARBA" id="ARBA00009981"/>
    </source>
</evidence>
<organism evidence="3 4">
    <name type="scientific">Neomoorella thermoacetica</name>
    <name type="common">Clostridium thermoaceticum</name>
    <dbReference type="NCBI Taxonomy" id="1525"/>
    <lineage>
        <taxon>Bacteria</taxon>
        <taxon>Bacillati</taxon>
        <taxon>Bacillota</taxon>
        <taxon>Clostridia</taxon>
        <taxon>Neomoorellales</taxon>
        <taxon>Neomoorellaceae</taxon>
        <taxon>Neomoorella</taxon>
    </lineage>
</organism>
<comment type="similarity">
    <text evidence="1 2">Belongs to the phD/YefM antitoxin family.</text>
</comment>
<reference evidence="3 4" key="1">
    <citation type="submission" date="2016-08" db="EMBL/GenBank/DDBJ databases">
        <title>Genome-based comparison of Moorella thermoacetic strains.</title>
        <authorList>
            <person name="Poehlein A."/>
            <person name="Bengelsdorf F.R."/>
            <person name="Esser C."/>
            <person name="Duerre P."/>
            <person name="Daniel R."/>
        </authorList>
    </citation>
    <scope>NUCLEOTIDE SEQUENCE [LARGE SCALE GENOMIC DNA]</scope>
    <source>
        <strain evidence="3 4">DSM 21394</strain>
    </source>
</reference>
<dbReference type="EMBL" id="MDDC01000013">
    <property type="protein sequence ID" value="OIQ58578.1"/>
    <property type="molecule type" value="Genomic_DNA"/>
</dbReference>
<dbReference type="OrthoDB" id="1725080at2"/>
<dbReference type="Pfam" id="PF02604">
    <property type="entry name" value="PhdYeFM_antitox"/>
    <property type="match status" value="1"/>
</dbReference>
<protein>
    <recommendedName>
        <fullName evidence="2">Antitoxin</fullName>
    </recommendedName>
</protein>
<evidence type="ECO:0000256" key="2">
    <source>
        <dbReference type="RuleBase" id="RU362080"/>
    </source>
</evidence>
<dbReference type="Proteomes" id="UP000182811">
    <property type="component" value="Unassembled WGS sequence"/>
</dbReference>
<dbReference type="AlphaFoldDB" id="A0A1J5NIA6"/>
<dbReference type="InterPro" id="IPR036165">
    <property type="entry name" value="YefM-like_sf"/>
</dbReference>
<dbReference type="Gene3D" id="3.40.1620.10">
    <property type="entry name" value="YefM-like domain"/>
    <property type="match status" value="1"/>
</dbReference>
<comment type="caution">
    <text evidence="3">The sequence shown here is derived from an EMBL/GenBank/DDBJ whole genome shotgun (WGS) entry which is preliminary data.</text>
</comment>
<dbReference type="SUPFAM" id="SSF143120">
    <property type="entry name" value="YefM-like"/>
    <property type="match status" value="1"/>
</dbReference>
<evidence type="ECO:0000313" key="3">
    <source>
        <dbReference type="EMBL" id="OIQ58578.1"/>
    </source>
</evidence>
<gene>
    <name evidence="3" type="ORF">MOTE_17660</name>
</gene>
<evidence type="ECO:0000313" key="4">
    <source>
        <dbReference type="Proteomes" id="UP000182811"/>
    </source>
</evidence>
<proteinExistence type="inferred from homology"/>
<sequence length="119" mass="13772">MMVMRHEIEDPVLLSPSQLVSSSRLSKNLGAYLNEVRKRPIFVTREQEVEAVLLNLDDYRELLGEEQKMEELYLAVLALRRLAENAKTPENLIEIDEVLKRFGITREELAEEPGDEMES</sequence>
<name>A0A1J5NIA6_NEOTH</name>
<dbReference type="InterPro" id="IPR006442">
    <property type="entry name" value="Antitoxin_Phd/YefM"/>
</dbReference>